<accession>A0A366E718</accession>
<organism evidence="2 3">
    <name type="scientific">Paraliobacillus ryukyuensis</name>
    <dbReference type="NCBI Taxonomy" id="200904"/>
    <lineage>
        <taxon>Bacteria</taxon>
        <taxon>Bacillati</taxon>
        <taxon>Bacillota</taxon>
        <taxon>Bacilli</taxon>
        <taxon>Bacillales</taxon>
        <taxon>Bacillaceae</taxon>
        <taxon>Paraliobacillus</taxon>
    </lineage>
</organism>
<dbReference type="Pfam" id="PF14153">
    <property type="entry name" value="Spore_coat_CotO"/>
    <property type="match status" value="1"/>
</dbReference>
<keyword evidence="3" id="KW-1185">Reference proteome</keyword>
<keyword evidence="2" id="KW-0167">Capsid protein</keyword>
<evidence type="ECO:0000256" key="1">
    <source>
        <dbReference type="SAM" id="MobiDB-lite"/>
    </source>
</evidence>
<protein>
    <submittedName>
        <fullName evidence="2">Spore coat protein CotO</fullName>
    </submittedName>
</protein>
<gene>
    <name evidence="2" type="ORF">DES48_10522</name>
</gene>
<sequence length="207" mass="24192">MGTTQSFLTYSIEENDFEEEYPVSRRKKVAKRRPKLYIDQPNLATPAANMQEDYESPKKSVDNIEKTISDRPTKRSKKRTNQADEENNQKTDVLFAEEDTIDKPNWEETLEENHIEVLEDNDTTAEVTNTINKVPFKEMTLLEQVDYLATSPRFTPKLKCEIITTDNRLKGIITKREDSTVFVETLKRPKFHQVTLDDIKMIRLLSF</sequence>
<reference evidence="2 3" key="1">
    <citation type="submission" date="2018-06" db="EMBL/GenBank/DDBJ databases">
        <title>Genomic Encyclopedia of Type Strains, Phase IV (KMG-IV): sequencing the most valuable type-strain genomes for metagenomic binning, comparative biology and taxonomic classification.</title>
        <authorList>
            <person name="Goeker M."/>
        </authorList>
    </citation>
    <scope>NUCLEOTIDE SEQUENCE [LARGE SCALE GENOMIC DNA]</scope>
    <source>
        <strain evidence="2 3">DSM 15140</strain>
    </source>
</reference>
<keyword evidence="2" id="KW-0946">Virion</keyword>
<feature type="region of interest" description="Disordered" evidence="1">
    <location>
        <begin position="19"/>
        <end position="91"/>
    </location>
</feature>
<feature type="compositionally biased region" description="Basic residues" evidence="1">
    <location>
        <begin position="24"/>
        <end position="35"/>
    </location>
</feature>
<comment type="caution">
    <text evidence="2">The sequence shown here is derived from an EMBL/GenBank/DDBJ whole genome shotgun (WGS) entry which is preliminary data.</text>
</comment>
<dbReference type="InterPro" id="IPR025439">
    <property type="entry name" value="Spore_coat_CotO"/>
</dbReference>
<dbReference type="AlphaFoldDB" id="A0A366E718"/>
<proteinExistence type="predicted"/>
<dbReference type="Proteomes" id="UP000252254">
    <property type="component" value="Unassembled WGS sequence"/>
</dbReference>
<feature type="compositionally biased region" description="Basic and acidic residues" evidence="1">
    <location>
        <begin position="55"/>
        <end position="73"/>
    </location>
</feature>
<dbReference type="EMBL" id="QNRI01000005">
    <property type="protein sequence ID" value="RBO98173.1"/>
    <property type="molecule type" value="Genomic_DNA"/>
</dbReference>
<evidence type="ECO:0000313" key="2">
    <source>
        <dbReference type="EMBL" id="RBO98173.1"/>
    </source>
</evidence>
<evidence type="ECO:0000313" key="3">
    <source>
        <dbReference type="Proteomes" id="UP000252254"/>
    </source>
</evidence>
<name>A0A366E718_9BACI</name>
<dbReference type="OrthoDB" id="2970540at2"/>